<keyword evidence="2" id="KW-1185">Reference proteome</keyword>
<dbReference type="Proteomes" id="UP001387447">
    <property type="component" value="Unassembled WGS sequence"/>
</dbReference>
<evidence type="ECO:0000313" key="1">
    <source>
        <dbReference type="EMBL" id="MEK9511885.1"/>
    </source>
</evidence>
<sequence length="40" mass="4583">MAVVAFGSRFYFTPSVPRFNPRVVIPKTGGGYRRYSQRNC</sequence>
<proteinExistence type="predicted"/>
<accession>A0ABU9EMI9</accession>
<gene>
    <name evidence="1" type="ORF">AAEJ74_09340</name>
</gene>
<name>A0ABU9EMI9_LIMFS</name>
<evidence type="ECO:0000313" key="2">
    <source>
        <dbReference type="Proteomes" id="UP001387447"/>
    </source>
</evidence>
<reference evidence="1 2" key="1">
    <citation type="journal article" date="2024" name="Front. Microbiol.">
        <title>Transcriptomic insights into the dominance of two phototrophs throughout the water column of a tropical hypersaline-alkaline crater lake (Dziani Dzaha, Mayotte).</title>
        <authorList>
            <person name="Duperron S."/>
            <person name="Halary S."/>
            <person name="Bouly J.-P."/>
            <person name="Roussel T."/>
            <person name="Hugoni M."/>
            <person name="Bruto M."/>
            <person name="Oger P."/>
            <person name="Duval C."/>
            <person name="Woo A."/>
            <person name="Jezequiel D."/>
            <person name="Ader M."/>
            <person name="Leboulanger C."/>
            <person name="Agogue H."/>
            <person name="Grossi V."/>
            <person name="Trousselier M."/>
            <person name="Bernard C."/>
        </authorList>
    </citation>
    <scope>NUCLEOTIDE SEQUENCE [LARGE SCALE GENOMIC DNA]</scope>
    <source>
        <strain evidence="1 2">PMC 851.14</strain>
    </source>
</reference>
<dbReference type="EMBL" id="JBBWYZ010000007">
    <property type="protein sequence ID" value="MEK9511885.1"/>
    <property type="molecule type" value="Genomic_DNA"/>
</dbReference>
<organism evidence="1 2">
    <name type="scientific">Limnospira fusiformis PMC 851.14</name>
    <dbReference type="NCBI Taxonomy" id="2219512"/>
    <lineage>
        <taxon>Bacteria</taxon>
        <taxon>Bacillati</taxon>
        <taxon>Cyanobacteriota</taxon>
        <taxon>Cyanophyceae</taxon>
        <taxon>Oscillatoriophycideae</taxon>
        <taxon>Oscillatoriales</taxon>
        <taxon>Sirenicapillariaceae</taxon>
        <taxon>Limnospira</taxon>
    </lineage>
</organism>
<comment type="caution">
    <text evidence="1">The sequence shown here is derived from an EMBL/GenBank/DDBJ whole genome shotgun (WGS) entry which is preliminary data.</text>
</comment>
<protein>
    <submittedName>
        <fullName evidence="1">Uncharacterized protein</fullName>
    </submittedName>
</protein>